<dbReference type="SUPFAM" id="SSF51556">
    <property type="entry name" value="Metallo-dependent hydrolases"/>
    <property type="match status" value="1"/>
</dbReference>
<dbReference type="GO" id="GO:0004000">
    <property type="term" value="F:adenosine deaminase activity"/>
    <property type="evidence" value="ECO:0007669"/>
    <property type="project" value="UniProtKB-ARBA"/>
</dbReference>
<dbReference type="GO" id="GO:0046872">
    <property type="term" value="F:metal ion binding"/>
    <property type="evidence" value="ECO:0007669"/>
    <property type="project" value="UniProtKB-KW"/>
</dbReference>
<dbReference type="GO" id="GO:0005829">
    <property type="term" value="C:cytosol"/>
    <property type="evidence" value="ECO:0007669"/>
    <property type="project" value="TreeGrafter"/>
</dbReference>
<comment type="similarity">
    <text evidence="2">Belongs to the metallo-dependent hydrolases superfamily. Adenosine and AMP deaminases family.</text>
</comment>
<dbReference type="KEGG" id="talb:FTW19_01620"/>
<dbReference type="Proteomes" id="UP000321820">
    <property type="component" value="Chromosome"/>
</dbReference>
<evidence type="ECO:0000256" key="5">
    <source>
        <dbReference type="ARBA" id="ARBA00022801"/>
    </source>
</evidence>
<dbReference type="OrthoDB" id="105475at2"/>
<evidence type="ECO:0000259" key="8">
    <source>
        <dbReference type="Pfam" id="PF00962"/>
    </source>
</evidence>
<proteinExistence type="inferred from homology"/>
<dbReference type="InterPro" id="IPR006330">
    <property type="entry name" value="Ado/ade_deaminase"/>
</dbReference>
<evidence type="ECO:0000313" key="10">
    <source>
        <dbReference type="Proteomes" id="UP000321820"/>
    </source>
</evidence>
<keyword evidence="7" id="KW-0732">Signal</keyword>
<comment type="cofactor">
    <cofactor evidence="1">
        <name>Zn(2+)</name>
        <dbReference type="ChEBI" id="CHEBI:29105"/>
    </cofactor>
</comment>
<evidence type="ECO:0000313" key="9">
    <source>
        <dbReference type="EMBL" id="QEE26814.1"/>
    </source>
</evidence>
<dbReference type="PANTHER" id="PTHR11409">
    <property type="entry name" value="ADENOSINE DEAMINASE"/>
    <property type="match status" value="1"/>
</dbReference>
<dbReference type="RefSeq" id="WP_147645956.1">
    <property type="nucleotide sequence ID" value="NZ_CP042806.1"/>
</dbReference>
<keyword evidence="6" id="KW-0862">Zinc</keyword>
<dbReference type="InterPro" id="IPR032466">
    <property type="entry name" value="Metal_Hydrolase"/>
</dbReference>
<evidence type="ECO:0000256" key="4">
    <source>
        <dbReference type="ARBA" id="ARBA00022723"/>
    </source>
</evidence>
<dbReference type="GO" id="GO:0043103">
    <property type="term" value="P:hypoxanthine salvage"/>
    <property type="evidence" value="ECO:0007669"/>
    <property type="project" value="TreeGrafter"/>
</dbReference>
<dbReference type="InterPro" id="IPR001365">
    <property type="entry name" value="A_deaminase_dom"/>
</dbReference>
<organism evidence="9 10">
    <name type="scientific">Terriglobus albidus</name>
    <dbReference type="NCBI Taxonomy" id="1592106"/>
    <lineage>
        <taxon>Bacteria</taxon>
        <taxon>Pseudomonadati</taxon>
        <taxon>Acidobacteriota</taxon>
        <taxon>Terriglobia</taxon>
        <taxon>Terriglobales</taxon>
        <taxon>Acidobacteriaceae</taxon>
        <taxon>Terriglobus</taxon>
    </lineage>
</organism>
<gene>
    <name evidence="9" type="ORF">FTW19_01620</name>
</gene>
<keyword evidence="10" id="KW-1185">Reference proteome</keyword>
<evidence type="ECO:0000256" key="3">
    <source>
        <dbReference type="ARBA" id="ARBA00012784"/>
    </source>
</evidence>
<dbReference type="Pfam" id="PF00962">
    <property type="entry name" value="A_deaminase"/>
    <property type="match status" value="1"/>
</dbReference>
<dbReference type="AlphaFoldDB" id="A0A5B9E5G6"/>
<dbReference type="GO" id="GO:0006154">
    <property type="term" value="P:adenosine catabolic process"/>
    <property type="evidence" value="ECO:0007669"/>
    <property type="project" value="TreeGrafter"/>
</dbReference>
<keyword evidence="5" id="KW-0378">Hydrolase</keyword>
<feature type="signal peptide" evidence="7">
    <location>
        <begin position="1"/>
        <end position="21"/>
    </location>
</feature>
<keyword evidence="4" id="KW-0479">Metal-binding</keyword>
<dbReference type="Gene3D" id="3.20.20.140">
    <property type="entry name" value="Metal-dependent hydrolases"/>
    <property type="match status" value="1"/>
</dbReference>
<feature type="domain" description="Adenosine deaminase" evidence="8">
    <location>
        <begin position="160"/>
        <end position="451"/>
    </location>
</feature>
<dbReference type="EMBL" id="CP042806">
    <property type="protein sequence ID" value="QEE26814.1"/>
    <property type="molecule type" value="Genomic_DNA"/>
</dbReference>
<dbReference type="GO" id="GO:0046103">
    <property type="term" value="P:inosine biosynthetic process"/>
    <property type="evidence" value="ECO:0007669"/>
    <property type="project" value="TreeGrafter"/>
</dbReference>
<reference evidence="9 10" key="1">
    <citation type="submission" date="2019-08" db="EMBL/GenBank/DDBJ databases">
        <title>Complete genome sequence of Terriglobus albidus strain ORNL.</title>
        <authorList>
            <person name="Podar M."/>
        </authorList>
    </citation>
    <scope>NUCLEOTIDE SEQUENCE [LARGE SCALE GENOMIC DNA]</scope>
    <source>
        <strain evidence="9 10">ORNL</strain>
    </source>
</reference>
<evidence type="ECO:0000256" key="1">
    <source>
        <dbReference type="ARBA" id="ARBA00001947"/>
    </source>
</evidence>
<accession>A0A5B9E5G6</accession>
<dbReference type="EC" id="3.5.4.4" evidence="3"/>
<protein>
    <recommendedName>
        <fullName evidence="3">adenosine deaminase</fullName>
        <ecNumber evidence="3">3.5.4.4</ecNumber>
    </recommendedName>
</protein>
<feature type="chain" id="PRO_5022660060" description="adenosine deaminase" evidence="7">
    <location>
        <begin position="22"/>
        <end position="509"/>
    </location>
</feature>
<evidence type="ECO:0000256" key="2">
    <source>
        <dbReference type="ARBA" id="ARBA00006676"/>
    </source>
</evidence>
<evidence type="ECO:0000256" key="7">
    <source>
        <dbReference type="SAM" id="SignalP"/>
    </source>
</evidence>
<sequence length="509" mass="55706">MRCTRVLAALACLAITAAAQTATQTPGELKAGRALASAVKQGPLSAHAFLAKMPKGSDLHVHLVGAVYAETFIKNAVEDHLCIDLKTKALAKNPGTCSDGQVPAETALKDQTLYDNLVNAFSMRSFVPSAGYSGHDQFFATFGRFGGLDRKHVGEWLDEVASRAASQNEQYLEIMHTPDFSTSAALGYKLGWSDDLEDLRQKLLDGAVRDNVKRDIAEIDSIEARRNEIEHCGTPSATPACGMTVRFIFQVLRAFPPQQVYAQTLLGFELASADRRVVGINFVQPEDSYMSMSEYDRQMKFLRFLKTKYPKVHLSLHAGELAPGIVPPDGLKFHIREAVEVAGAERIGHGVDVMYETDPHALLKEMAAKHVMVEINLTSNDGILGITGNHHPLANYRAAKVPVSLSTDDEGVSRSDLTTEYTRAAMEQSLTYADLKNMARTGIEHIFLPGDDLWSAPDAWGKPVAVCAAQPLGADKPTAKCAEFLKSSEKATQQWELERRFRAFEAGVQ</sequence>
<evidence type="ECO:0000256" key="6">
    <source>
        <dbReference type="ARBA" id="ARBA00022833"/>
    </source>
</evidence>
<dbReference type="PANTHER" id="PTHR11409:SF43">
    <property type="entry name" value="ADENOSINE DEAMINASE"/>
    <property type="match status" value="1"/>
</dbReference>
<name>A0A5B9E5G6_9BACT</name>